<comment type="similarity">
    <text evidence="2">Belongs to the CTP synthase family.</text>
</comment>
<dbReference type="PANTHER" id="PTHR11550">
    <property type="entry name" value="CTP SYNTHASE"/>
    <property type="match status" value="1"/>
</dbReference>
<dbReference type="NCBIfam" id="NF003792">
    <property type="entry name" value="PRK05380.1"/>
    <property type="match status" value="1"/>
</dbReference>
<evidence type="ECO:0000313" key="12">
    <source>
        <dbReference type="EMBL" id="CAB4642383.1"/>
    </source>
</evidence>
<dbReference type="AlphaFoldDB" id="A0A6J6K1Y1"/>
<reference evidence="12" key="1">
    <citation type="submission" date="2020-05" db="EMBL/GenBank/DDBJ databases">
        <authorList>
            <person name="Chiriac C."/>
            <person name="Salcher M."/>
            <person name="Ghai R."/>
            <person name="Kavagutti S V."/>
        </authorList>
    </citation>
    <scope>NUCLEOTIDE SEQUENCE</scope>
</reference>
<sequence>MQDAYLSVVESLKHAGFHHAAKGEIVWIQAEEVEGLLADDRLATLDGIVIPGGFGMRGVEGKIRAAEYAREHGVPCLGLCLGMQVMTIEFARHVLGLTDANSTEFDLSTQNPVIDLMNDQRDVTDKGGTMRLGAYYAVLEPGTKVANAYGESVVSERHRHRYEFNSNYRARFEAEGFLCSGTSPDKRLVEFIELKDHPFWVGTQAHPEFKSRPDRSHPLFRELIGASLRYRSENSSKSVSNDSTSANATA</sequence>
<dbReference type="Gene3D" id="3.40.50.880">
    <property type="match status" value="1"/>
</dbReference>
<organism evidence="12">
    <name type="scientific">freshwater metagenome</name>
    <dbReference type="NCBI Taxonomy" id="449393"/>
    <lineage>
        <taxon>unclassified sequences</taxon>
        <taxon>metagenomes</taxon>
        <taxon>ecological metagenomes</taxon>
    </lineage>
</organism>
<name>A0A6J6K1Y1_9ZZZZ</name>
<evidence type="ECO:0000256" key="1">
    <source>
        <dbReference type="ARBA" id="ARBA00005171"/>
    </source>
</evidence>
<dbReference type="InterPro" id="IPR017926">
    <property type="entry name" value="GATASE"/>
</dbReference>
<dbReference type="EC" id="6.3.4.2" evidence="3"/>
<evidence type="ECO:0000256" key="10">
    <source>
        <dbReference type="SAM" id="MobiDB-lite"/>
    </source>
</evidence>
<dbReference type="GO" id="GO:0005829">
    <property type="term" value="C:cytosol"/>
    <property type="evidence" value="ECO:0007669"/>
    <property type="project" value="TreeGrafter"/>
</dbReference>
<dbReference type="EMBL" id="CAEZWB010000024">
    <property type="protein sequence ID" value="CAB4642383.1"/>
    <property type="molecule type" value="Genomic_DNA"/>
</dbReference>
<dbReference type="Pfam" id="PF00117">
    <property type="entry name" value="GATase"/>
    <property type="match status" value="1"/>
</dbReference>
<evidence type="ECO:0000256" key="8">
    <source>
        <dbReference type="ARBA" id="ARBA00022975"/>
    </source>
</evidence>
<feature type="region of interest" description="Disordered" evidence="10">
    <location>
        <begin position="231"/>
        <end position="250"/>
    </location>
</feature>
<evidence type="ECO:0000256" key="7">
    <source>
        <dbReference type="ARBA" id="ARBA00022962"/>
    </source>
</evidence>
<dbReference type="FunFam" id="3.40.50.880:FF:000002">
    <property type="entry name" value="CTP synthase"/>
    <property type="match status" value="1"/>
</dbReference>
<evidence type="ECO:0000256" key="5">
    <source>
        <dbReference type="ARBA" id="ARBA00022741"/>
    </source>
</evidence>
<dbReference type="PROSITE" id="PS51273">
    <property type="entry name" value="GATASE_TYPE_1"/>
    <property type="match status" value="1"/>
</dbReference>
<evidence type="ECO:0000256" key="3">
    <source>
        <dbReference type="ARBA" id="ARBA00012291"/>
    </source>
</evidence>
<evidence type="ECO:0000256" key="4">
    <source>
        <dbReference type="ARBA" id="ARBA00022598"/>
    </source>
</evidence>
<dbReference type="InterPro" id="IPR004468">
    <property type="entry name" value="CTP_synthase"/>
</dbReference>
<keyword evidence="8" id="KW-0665">Pyrimidine biosynthesis</keyword>
<dbReference type="SUPFAM" id="SSF52317">
    <property type="entry name" value="Class I glutamine amidotransferase-like"/>
    <property type="match status" value="1"/>
</dbReference>
<dbReference type="GO" id="GO:0005524">
    <property type="term" value="F:ATP binding"/>
    <property type="evidence" value="ECO:0007669"/>
    <property type="project" value="UniProtKB-KW"/>
</dbReference>
<dbReference type="GO" id="GO:0044210">
    <property type="term" value="P:'de novo' CTP biosynthetic process"/>
    <property type="evidence" value="ECO:0007669"/>
    <property type="project" value="UniProtKB-UniPathway"/>
</dbReference>
<evidence type="ECO:0000256" key="6">
    <source>
        <dbReference type="ARBA" id="ARBA00022840"/>
    </source>
</evidence>
<proteinExistence type="inferred from homology"/>
<accession>A0A6J6K1Y1</accession>
<keyword evidence="6" id="KW-0067">ATP-binding</keyword>
<evidence type="ECO:0000256" key="2">
    <source>
        <dbReference type="ARBA" id="ARBA00007533"/>
    </source>
</evidence>
<keyword evidence="7" id="KW-0315">Glutamine amidotransferase</keyword>
<gene>
    <name evidence="12" type="ORF">UFOPK2166_00317</name>
</gene>
<keyword evidence="5" id="KW-0547">Nucleotide-binding</keyword>
<dbReference type="PANTHER" id="PTHR11550:SF0">
    <property type="entry name" value="CTP SYNTHASE-RELATED"/>
    <property type="match status" value="1"/>
</dbReference>
<evidence type="ECO:0000259" key="11">
    <source>
        <dbReference type="Pfam" id="PF00117"/>
    </source>
</evidence>
<dbReference type="InterPro" id="IPR033828">
    <property type="entry name" value="GATase1_CTP_Synthase"/>
</dbReference>
<dbReference type="UniPathway" id="UPA00159">
    <property type="reaction ID" value="UER00277"/>
</dbReference>
<dbReference type="CDD" id="cd01746">
    <property type="entry name" value="GATase1_CTP_Synthase"/>
    <property type="match status" value="1"/>
</dbReference>
<feature type="domain" description="Glutamine amidotransferase" evidence="11">
    <location>
        <begin position="2"/>
        <end position="224"/>
    </location>
</feature>
<dbReference type="GO" id="GO:0019856">
    <property type="term" value="P:pyrimidine nucleobase biosynthetic process"/>
    <property type="evidence" value="ECO:0007669"/>
    <property type="project" value="TreeGrafter"/>
</dbReference>
<evidence type="ECO:0000256" key="9">
    <source>
        <dbReference type="ARBA" id="ARBA00047781"/>
    </source>
</evidence>
<dbReference type="GO" id="GO:0042802">
    <property type="term" value="F:identical protein binding"/>
    <property type="evidence" value="ECO:0007669"/>
    <property type="project" value="TreeGrafter"/>
</dbReference>
<dbReference type="GO" id="GO:0003883">
    <property type="term" value="F:CTP synthase activity"/>
    <property type="evidence" value="ECO:0007669"/>
    <property type="project" value="UniProtKB-EC"/>
</dbReference>
<keyword evidence="4" id="KW-0436">Ligase</keyword>
<comment type="pathway">
    <text evidence="1">Pyrimidine metabolism; CTP biosynthesis via de novo pathway; CTP from UDP: step 2/2.</text>
</comment>
<protein>
    <recommendedName>
        <fullName evidence="3">CTP synthase (glutamine hydrolyzing)</fullName>
        <ecNumber evidence="3">6.3.4.2</ecNumber>
    </recommendedName>
</protein>
<feature type="compositionally biased region" description="Low complexity" evidence="10">
    <location>
        <begin position="233"/>
        <end position="250"/>
    </location>
</feature>
<comment type="catalytic activity">
    <reaction evidence="9">
        <text>UTP + L-glutamine + ATP + H2O = CTP + L-glutamate + ADP + phosphate + 2 H(+)</text>
        <dbReference type="Rhea" id="RHEA:26426"/>
        <dbReference type="ChEBI" id="CHEBI:15377"/>
        <dbReference type="ChEBI" id="CHEBI:15378"/>
        <dbReference type="ChEBI" id="CHEBI:29985"/>
        <dbReference type="ChEBI" id="CHEBI:30616"/>
        <dbReference type="ChEBI" id="CHEBI:37563"/>
        <dbReference type="ChEBI" id="CHEBI:43474"/>
        <dbReference type="ChEBI" id="CHEBI:46398"/>
        <dbReference type="ChEBI" id="CHEBI:58359"/>
        <dbReference type="ChEBI" id="CHEBI:456216"/>
        <dbReference type="EC" id="6.3.4.2"/>
    </reaction>
</comment>
<dbReference type="InterPro" id="IPR029062">
    <property type="entry name" value="Class_I_gatase-like"/>
</dbReference>